<keyword evidence="3" id="KW-0804">Transcription</keyword>
<evidence type="ECO:0000256" key="3">
    <source>
        <dbReference type="ARBA" id="ARBA00023163"/>
    </source>
</evidence>
<dbReference type="InterPro" id="IPR001647">
    <property type="entry name" value="HTH_TetR"/>
</dbReference>
<sequence>MIRARARTLLVEQGAKALTLRAIAAELGLTAPALYRYFPSRAALVSAVCEDICADLARDLRALIDRVPPNDPQERMLAAFRGFRTWALRHRAEFTLVFGAPGGDGTGIRGQFGLVLMEVAGGMLASGRLAAASRAAPPGAGPMLESFRELLLSGFAEAGVPVERHLIRPDAIYLLLRCWILLYGTVALEVFEKLAFLTADPEPLFEALLTEIAGMLAEDPASGTGGAADARTDR</sequence>
<evidence type="ECO:0000256" key="1">
    <source>
        <dbReference type="ARBA" id="ARBA00023015"/>
    </source>
</evidence>
<dbReference type="InterPro" id="IPR009057">
    <property type="entry name" value="Homeodomain-like_sf"/>
</dbReference>
<dbReference type="Pfam" id="PF00440">
    <property type="entry name" value="TetR_N"/>
    <property type="match status" value="1"/>
</dbReference>
<dbReference type="Proteomes" id="UP001596302">
    <property type="component" value="Unassembled WGS sequence"/>
</dbReference>
<proteinExistence type="predicted"/>
<dbReference type="InterPro" id="IPR025996">
    <property type="entry name" value="MT1864/Rv1816-like_C"/>
</dbReference>
<comment type="caution">
    <text evidence="6">The sequence shown here is derived from an EMBL/GenBank/DDBJ whole genome shotgun (WGS) entry which is preliminary data.</text>
</comment>
<dbReference type="SUPFAM" id="SSF48498">
    <property type="entry name" value="Tetracyclin repressor-like, C-terminal domain"/>
    <property type="match status" value="1"/>
</dbReference>
<protein>
    <submittedName>
        <fullName evidence="6">TetR/AcrR family transcriptional regulator</fullName>
    </submittedName>
</protein>
<dbReference type="Pfam" id="PF13305">
    <property type="entry name" value="TetR_C_33"/>
    <property type="match status" value="1"/>
</dbReference>
<keyword evidence="2 4" id="KW-0238">DNA-binding</keyword>
<evidence type="ECO:0000256" key="2">
    <source>
        <dbReference type="ARBA" id="ARBA00023125"/>
    </source>
</evidence>
<accession>A0ABW1J5E5</accession>
<dbReference type="Gene3D" id="1.10.357.10">
    <property type="entry name" value="Tetracycline Repressor, domain 2"/>
    <property type="match status" value="1"/>
</dbReference>
<evidence type="ECO:0000256" key="4">
    <source>
        <dbReference type="PROSITE-ProRule" id="PRU00335"/>
    </source>
</evidence>
<gene>
    <name evidence="6" type="ORF">ACFQE5_17850</name>
</gene>
<evidence type="ECO:0000313" key="6">
    <source>
        <dbReference type="EMBL" id="MFC5996073.1"/>
    </source>
</evidence>
<reference evidence="7" key="1">
    <citation type="journal article" date="2019" name="Int. J. Syst. Evol. Microbiol.">
        <title>The Global Catalogue of Microorganisms (GCM) 10K type strain sequencing project: providing services to taxonomists for standard genome sequencing and annotation.</title>
        <authorList>
            <consortium name="The Broad Institute Genomics Platform"/>
            <consortium name="The Broad Institute Genome Sequencing Center for Infectious Disease"/>
            <person name="Wu L."/>
            <person name="Ma J."/>
        </authorList>
    </citation>
    <scope>NUCLEOTIDE SEQUENCE [LARGE SCALE GENOMIC DNA]</scope>
    <source>
        <strain evidence="7">CCM 8391</strain>
    </source>
</reference>
<evidence type="ECO:0000259" key="5">
    <source>
        <dbReference type="PROSITE" id="PS50977"/>
    </source>
</evidence>
<keyword evidence="7" id="KW-1185">Reference proteome</keyword>
<name>A0ABW1J5E5_9PSEU</name>
<evidence type="ECO:0000313" key="7">
    <source>
        <dbReference type="Proteomes" id="UP001596302"/>
    </source>
</evidence>
<dbReference type="InterPro" id="IPR050109">
    <property type="entry name" value="HTH-type_TetR-like_transc_reg"/>
</dbReference>
<feature type="domain" description="HTH tetR-type" evidence="5">
    <location>
        <begin position="1"/>
        <end position="56"/>
    </location>
</feature>
<dbReference type="PRINTS" id="PR00455">
    <property type="entry name" value="HTHTETR"/>
</dbReference>
<organism evidence="6 7">
    <name type="scientific">Pseudonocardia hispaniensis</name>
    <dbReference type="NCBI Taxonomy" id="904933"/>
    <lineage>
        <taxon>Bacteria</taxon>
        <taxon>Bacillati</taxon>
        <taxon>Actinomycetota</taxon>
        <taxon>Actinomycetes</taxon>
        <taxon>Pseudonocardiales</taxon>
        <taxon>Pseudonocardiaceae</taxon>
        <taxon>Pseudonocardia</taxon>
    </lineage>
</organism>
<dbReference type="EMBL" id="JBHSQW010000035">
    <property type="protein sequence ID" value="MFC5996073.1"/>
    <property type="molecule type" value="Genomic_DNA"/>
</dbReference>
<dbReference type="RefSeq" id="WP_379586546.1">
    <property type="nucleotide sequence ID" value="NZ_JBHSQW010000035.1"/>
</dbReference>
<dbReference type="PANTHER" id="PTHR30055:SF234">
    <property type="entry name" value="HTH-TYPE TRANSCRIPTIONAL REGULATOR BETI"/>
    <property type="match status" value="1"/>
</dbReference>
<dbReference type="InterPro" id="IPR036271">
    <property type="entry name" value="Tet_transcr_reg_TetR-rel_C_sf"/>
</dbReference>
<dbReference type="PROSITE" id="PS50977">
    <property type="entry name" value="HTH_TETR_2"/>
    <property type="match status" value="1"/>
</dbReference>
<dbReference type="SUPFAM" id="SSF46689">
    <property type="entry name" value="Homeodomain-like"/>
    <property type="match status" value="1"/>
</dbReference>
<keyword evidence="1" id="KW-0805">Transcription regulation</keyword>
<feature type="DNA-binding region" description="H-T-H motif" evidence="4">
    <location>
        <begin position="19"/>
        <end position="38"/>
    </location>
</feature>
<dbReference type="PANTHER" id="PTHR30055">
    <property type="entry name" value="HTH-TYPE TRANSCRIPTIONAL REGULATOR RUTR"/>
    <property type="match status" value="1"/>
</dbReference>